<comment type="caution">
    <text evidence="1">The sequence shown here is derived from an EMBL/GenBank/DDBJ whole genome shotgun (WGS) entry which is preliminary data.</text>
</comment>
<dbReference type="Proteomes" id="UP000236641">
    <property type="component" value="Unassembled WGS sequence"/>
</dbReference>
<proteinExistence type="predicted"/>
<name>A0A2K1DX95_9FLAO</name>
<dbReference type="RefSeq" id="WP_103052539.1">
    <property type="nucleotide sequence ID" value="NZ_POWF01000007.1"/>
</dbReference>
<evidence type="ECO:0000313" key="1">
    <source>
        <dbReference type="EMBL" id="PNQ72660.1"/>
    </source>
</evidence>
<dbReference type="OrthoDB" id="1494789at2"/>
<evidence type="ECO:0008006" key="3">
    <source>
        <dbReference type="Google" id="ProtNLM"/>
    </source>
</evidence>
<reference evidence="1 2" key="1">
    <citation type="submission" date="2018-01" db="EMBL/GenBank/DDBJ databases">
        <title>The draft genome of Hanstruepera neustonica JCM19743.</title>
        <authorList>
            <person name="He R.-H."/>
            <person name="Du Z.-J."/>
        </authorList>
    </citation>
    <scope>NUCLEOTIDE SEQUENCE [LARGE SCALE GENOMIC DNA]</scope>
    <source>
        <strain evidence="1 2">JCM19743</strain>
    </source>
</reference>
<gene>
    <name evidence="1" type="ORF">C1T31_10970</name>
</gene>
<sequence>MRDRVLVSVNEIMIHHQLDDTFINQVENYQLVSFVIKNSQKFIIADEMPRMEKIIRLHYDLDINMEGIEVIKNMLDRMEALQDEVRKLQNRLNIYE</sequence>
<dbReference type="Pfam" id="PF13591">
    <property type="entry name" value="MerR_2"/>
    <property type="match status" value="1"/>
</dbReference>
<dbReference type="AlphaFoldDB" id="A0A2K1DX95"/>
<organism evidence="1 2">
    <name type="scientific">Hanstruepera neustonica</name>
    <dbReference type="NCBI Taxonomy" id="1445657"/>
    <lineage>
        <taxon>Bacteria</taxon>
        <taxon>Pseudomonadati</taxon>
        <taxon>Bacteroidota</taxon>
        <taxon>Flavobacteriia</taxon>
        <taxon>Flavobacteriales</taxon>
        <taxon>Flavobacteriaceae</taxon>
        <taxon>Hanstruepera</taxon>
    </lineage>
</organism>
<dbReference type="EMBL" id="POWF01000007">
    <property type="protein sequence ID" value="PNQ72660.1"/>
    <property type="molecule type" value="Genomic_DNA"/>
</dbReference>
<keyword evidence="2" id="KW-1185">Reference proteome</keyword>
<protein>
    <recommendedName>
        <fullName evidence="3">MerR family transcriptional regulator</fullName>
    </recommendedName>
</protein>
<dbReference type="Gene3D" id="1.10.1660.10">
    <property type="match status" value="1"/>
</dbReference>
<accession>A0A2K1DX95</accession>
<evidence type="ECO:0000313" key="2">
    <source>
        <dbReference type="Proteomes" id="UP000236641"/>
    </source>
</evidence>